<dbReference type="Pfam" id="PF05025">
    <property type="entry name" value="RbsD_FucU"/>
    <property type="match status" value="1"/>
</dbReference>
<accession>A0ABU0FFP1</accession>
<protein>
    <submittedName>
        <fullName evidence="4">L-fucose mutarotase</fullName>
        <ecNumber evidence="4">5.1.3.29</ecNumber>
    </submittedName>
</protein>
<evidence type="ECO:0000313" key="4">
    <source>
        <dbReference type="EMBL" id="MDQ0393427.1"/>
    </source>
</evidence>
<dbReference type="InterPro" id="IPR023750">
    <property type="entry name" value="RbsD-like_sf"/>
</dbReference>
<dbReference type="Gene3D" id="3.40.1650.10">
    <property type="entry name" value="RbsD-like domain"/>
    <property type="match status" value="1"/>
</dbReference>
<sequence>MLIGLDPILSPDLLSHLRAMGHGDEIVIADGSFPAATVARRLVRVDGVGLRRVLRAVLALLPLDESEPDPVIGMQVIGDPGKWMPMHEEIAEGVARVAAGLKPLLIDRHDFYRRSTQAFAVVATGETGFYGNVILRKGTIENPPVAD</sequence>
<evidence type="ECO:0000313" key="5">
    <source>
        <dbReference type="Proteomes" id="UP001237448"/>
    </source>
</evidence>
<keyword evidence="2 4" id="KW-0413">Isomerase</keyword>
<dbReference type="PANTHER" id="PTHR31690:SF4">
    <property type="entry name" value="FUCOSE MUTAROTASE"/>
    <property type="match status" value="1"/>
</dbReference>
<comment type="caution">
    <text evidence="4">The sequence shown here is derived from an EMBL/GenBank/DDBJ whole genome shotgun (WGS) entry which is preliminary data.</text>
</comment>
<evidence type="ECO:0000256" key="1">
    <source>
        <dbReference type="ARBA" id="ARBA00000223"/>
    </source>
</evidence>
<comment type="catalytic activity">
    <reaction evidence="3">
        <text>alpha-L-fucose = beta-L-fucose</text>
        <dbReference type="Rhea" id="RHEA:25580"/>
        <dbReference type="ChEBI" id="CHEBI:42548"/>
        <dbReference type="ChEBI" id="CHEBI:42589"/>
        <dbReference type="EC" id="5.1.3.29"/>
    </reaction>
</comment>
<reference evidence="4 5" key="1">
    <citation type="submission" date="2023-07" db="EMBL/GenBank/DDBJ databases">
        <title>Genomic Encyclopedia of Type Strains, Phase IV (KMG-IV): sequencing the most valuable type-strain genomes for metagenomic binning, comparative biology and taxonomic classification.</title>
        <authorList>
            <person name="Goeker M."/>
        </authorList>
    </citation>
    <scope>NUCLEOTIDE SEQUENCE [LARGE SCALE GENOMIC DNA]</scope>
    <source>
        <strain evidence="4 5">DSM 5896</strain>
    </source>
</reference>
<comment type="catalytic activity">
    <reaction evidence="1">
        <text>beta-D-ribopyranose = beta-D-ribofuranose</text>
        <dbReference type="Rhea" id="RHEA:25432"/>
        <dbReference type="ChEBI" id="CHEBI:27476"/>
        <dbReference type="ChEBI" id="CHEBI:47002"/>
        <dbReference type="EC" id="5.4.99.62"/>
    </reaction>
</comment>
<dbReference type="InterPro" id="IPR050443">
    <property type="entry name" value="RbsD/FucU_mutarotase"/>
</dbReference>
<name>A0ABU0FFP1_9HYPH</name>
<organism evidence="4 5">
    <name type="scientific">Labrys monachus</name>
    <dbReference type="NCBI Taxonomy" id="217067"/>
    <lineage>
        <taxon>Bacteria</taxon>
        <taxon>Pseudomonadati</taxon>
        <taxon>Pseudomonadota</taxon>
        <taxon>Alphaproteobacteria</taxon>
        <taxon>Hyphomicrobiales</taxon>
        <taxon>Xanthobacteraceae</taxon>
        <taxon>Labrys</taxon>
    </lineage>
</organism>
<dbReference type="EMBL" id="JAUSVK010000001">
    <property type="protein sequence ID" value="MDQ0393427.1"/>
    <property type="molecule type" value="Genomic_DNA"/>
</dbReference>
<dbReference type="EC" id="5.1.3.29" evidence="4"/>
<evidence type="ECO:0000256" key="3">
    <source>
        <dbReference type="ARBA" id="ARBA00036324"/>
    </source>
</evidence>
<dbReference type="Proteomes" id="UP001237448">
    <property type="component" value="Unassembled WGS sequence"/>
</dbReference>
<dbReference type="GO" id="GO:0036373">
    <property type="term" value="F:L-fucose mutarotase activity"/>
    <property type="evidence" value="ECO:0007669"/>
    <property type="project" value="UniProtKB-EC"/>
</dbReference>
<dbReference type="PANTHER" id="PTHR31690">
    <property type="entry name" value="FUCOSE MUTAROTASE"/>
    <property type="match status" value="1"/>
</dbReference>
<dbReference type="InterPro" id="IPR007721">
    <property type="entry name" value="RbsD_FucU"/>
</dbReference>
<keyword evidence="5" id="KW-1185">Reference proteome</keyword>
<evidence type="ECO:0000256" key="2">
    <source>
        <dbReference type="ARBA" id="ARBA00023235"/>
    </source>
</evidence>
<dbReference type="SUPFAM" id="SSF102546">
    <property type="entry name" value="RbsD-like"/>
    <property type="match status" value="1"/>
</dbReference>
<proteinExistence type="predicted"/>
<dbReference type="RefSeq" id="WP_307428746.1">
    <property type="nucleotide sequence ID" value="NZ_JAUSVK010000001.1"/>
</dbReference>
<gene>
    <name evidence="4" type="ORF">J3R73_003219</name>
</gene>